<gene>
    <name evidence="1" type="ORF">AFUS01_LOCUS9752</name>
</gene>
<dbReference type="AlphaFoldDB" id="A0A8J2JIM0"/>
<evidence type="ECO:0000313" key="2">
    <source>
        <dbReference type="Proteomes" id="UP000708208"/>
    </source>
</evidence>
<feature type="non-terminal residue" evidence="1">
    <location>
        <position position="1"/>
    </location>
</feature>
<sequence>NNPWDHIKTLNCSIIYQSLVPIRIQNVSFGYTNMFRQAPKPETKRSKPRQQICKDIKFRVPTHTSLVRHSYQKSHFLSSSNDYINLSDRLLSFSPVSRTQFLMGPIFETVKTFQYLLIDRCEVTNAVLGSTRIFSMILRCSEKEDLTLPQYLCKLRLLLFSETQTTFV</sequence>
<protein>
    <submittedName>
        <fullName evidence="1">Uncharacterized protein</fullName>
    </submittedName>
</protein>
<evidence type="ECO:0000313" key="1">
    <source>
        <dbReference type="EMBL" id="CAG7720476.1"/>
    </source>
</evidence>
<keyword evidence="2" id="KW-1185">Reference proteome</keyword>
<dbReference type="Proteomes" id="UP000708208">
    <property type="component" value="Unassembled WGS sequence"/>
</dbReference>
<dbReference type="EMBL" id="CAJVCH010070997">
    <property type="protein sequence ID" value="CAG7720476.1"/>
    <property type="molecule type" value="Genomic_DNA"/>
</dbReference>
<name>A0A8J2JIM0_9HEXA</name>
<proteinExistence type="predicted"/>
<comment type="caution">
    <text evidence="1">The sequence shown here is derived from an EMBL/GenBank/DDBJ whole genome shotgun (WGS) entry which is preliminary data.</text>
</comment>
<reference evidence="1" key="1">
    <citation type="submission" date="2021-06" db="EMBL/GenBank/DDBJ databases">
        <authorList>
            <person name="Hodson N. C."/>
            <person name="Mongue J. A."/>
            <person name="Jaron S. K."/>
        </authorList>
    </citation>
    <scope>NUCLEOTIDE SEQUENCE</scope>
</reference>
<accession>A0A8J2JIM0</accession>
<organism evidence="1 2">
    <name type="scientific">Allacma fusca</name>
    <dbReference type="NCBI Taxonomy" id="39272"/>
    <lineage>
        <taxon>Eukaryota</taxon>
        <taxon>Metazoa</taxon>
        <taxon>Ecdysozoa</taxon>
        <taxon>Arthropoda</taxon>
        <taxon>Hexapoda</taxon>
        <taxon>Collembola</taxon>
        <taxon>Symphypleona</taxon>
        <taxon>Sminthuridae</taxon>
        <taxon>Allacma</taxon>
    </lineage>
</organism>